<evidence type="ECO:0000313" key="3">
    <source>
        <dbReference type="Proteomes" id="UP000783213"/>
    </source>
</evidence>
<proteinExistence type="predicted"/>
<name>A0ABQ7IYK4_9HELO</name>
<feature type="region of interest" description="Disordered" evidence="1">
    <location>
        <begin position="37"/>
        <end position="79"/>
    </location>
</feature>
<reference evidence="2 3" key="1">
    <citation type="journal article" date="2020" name="Genome Biol. Evol.">
        <title>Comparative genomics of Sclerotiniaceae.</title>
        <authorList>
            <person name="Valero Jimenez C.A."/>
            <person name="Steentjes M."/>
            <person name="Scholten O.E."/>
            <person name="Van Kan J.A.L."/>
        </authorList>
    </citation>
    <scope>NUCLEOTIDE SEQUENCE [LARGE SCALE GENOMIC DNA]</scope>
    <source>
        <strain evidence="2 3">B1</strain>
    </source>
</reference>
<dbReference type="Proteomes" id="UP000783213">
    <property type="component" value="Unassembled WGS sequence"/>
</dbReference>
<sequence length="164" mass="17260">MPIDDSDIKETLIAISTSILPPIVTLTETSAGTVYDRTIHPPPWPYTNPTPTTRSSGSPPPLLSSTSFAASSTSSSTTSTCTSSCSISYGCSVTATSTLGTYTLAPFGYWTVDSFDRASDLDAAYASSVYADVISELADWFPETETVTVTPVSTTTISDVTARE</sequence>
<dbReference type="EMBL" id="RCSX01000003">
    <property type="protein sequence ID" value="KAF7937336.1"/>
    <property type="molecule type" value="Genomic_DNA"/>
</dbReference>
<protein>
    <submittedName>
        <fullName evidence="2">Uncharacterized protein</fullName>
    </submittedName>
</protein>
<gene>
    <name evidence="2" type="ORF">EAE98_001650</name>
</gene>
<organism evidence="2 3">
    <name type="scientific">Botrytis deweyae</name>
    <dbReference type="NCBI Taxonomy" id="2478750"/>
    <lineage>
        <taxon>Eukaryota</taxon>
        <taxon>Fungi</taxon>
        <taxon>Dikarya</taxon>
        <taxon>Ascomycota</taxon>
        <taxon>Pezizomycotina</taxon>
        <taxon>Leotiomycetes</taxon>
        <taxon>Helotiales</taxon>
        <taxon>Sclerotiniaceae</taxon>
        <taxon>Botrytis</taxon>
    </lineage>
</organism>
<keyword evidence="3" id="KW-1185">Reference proteome</keyword>
<accession>A0ABQ7IYK4</accession>
<evidence type="ECO:0000256" key="1">
    <source>
        <dbReference type="SAM" id="MobiDB-lite"/>
    </source>
</evidence>
<dbReference type="RefSeq" id="XP_038814254.1">
    <property type="nucleotide sequence ID" value="XM_038949269.1"/>
</dbReference>
<dbReference type="GeneID" id="62228424"/>
<comment type="caution">
    <text evidence="2">The sequence shown here is derived from an EMBL/GenBank/DDBJ whole genome shotgun (WGS) entry which is preliminary data.</text>
</comment>
<feature type="compositionally biased region" description="Low complexity" evidence="1">
    <location>
        <begin position="49"/>
        <end position="79"/>
    </location>
</feature>
<evidence type="ECO:0000313" key="2">
    <source>
        <dbReference type="EMBL" id="KAF7937336.1"/>
    </source>
</evidence>